<protein>
    <submittedName>
        <fullName evidence="1">Uncharacterized protein</fullName>
    </submittedName>
</protein>
<dbReference type="EMBL" id="BMZN01000006">
    <property type="protein sequence ID" value="GHC58630.1"/>
    <property type="molecule type" value="Genomic_DNA"/>
</dbReference>
<proteinExistence type="predicted"/>
<dbReference type="AlphaFoldDB" id="A0A8H9IKG2"/>
<gene>
    <name evidence="1" type="ORF">GCM10010096_34710</name>
</gene>
<accession>A0A8H9IKG2</accession>
<organism evidence="1 2">
    <name type="scientific">Alcaligenes pakistanensis</name>
    <dbReference type="NCBI Taxonomy" id="1482717"/>
    <lineage>
        <taxon>Bacteria</taxon>
        <taxon>Pseudomonadati</taxon>
        <taxon>Pseudomonadota</taxon>
        <taxon>Betaproteobacteria</taxon>
        <taxon>Burkholderiales</taxon>
        <taxon>Alcaligenaceae</taxon>
        <taxon>Alcaligenes</taxon>
    </lineage>
</organism>
<dbReference type="Proteomes" id="UP000608923">
    <property type="component" value="Unassembled WGS sequence"/>
</dbReference>
<dbReference type="InterPro" id="IPR025153">
    <property type="entry name" value="Ead_Ea22"/>
</dbReference>
<reference evidence="2" key="1">
    <citation type="journal article" date="2019" name="Int. J. Syst. Evol. Microbiol.">
        <title>The Global Catalogue of Microorganisms (GCM) 10K type strain sequencing project: providing services to taxonomists for standard genome sequencing and annotation.</title>
        <authorList>
            <consortium name="The Broad Institute Genomics Platform"/>
            <consortium name="The Broad Institute Genome Sequencing Center for Infectious Disease"/>
            <person name="Wu L."/>
            <person name="Ma J."/>
        </authorList>
    </citation>
    <scope>NUCLEOTIDE SEQUENCE [LARGE SCALE GENOMIC DNA]</scope>
    <source>
        <strain evidence="2">KCTC 42083</strain>
    </source>
</reference>
<name>A0A8H9IKG2_9BURK</name>
<dbReference type="Pfam" id="PF13935">
    <property type="entry name" value="Ead_Ea22"/>
    <property type="match status" value="1"/>
</dbReference>
<comment type="caution">
    <text evidence="1">The sequence shown here is derived from an EMBL/GenBank/DDBJ whole genome shotgun (WGS) entry which is preliminary data.</text>
</comment>
<evidence type="ECO:0000313" key="2">
    <source>
        <dbReference type="Proteomes" id="UP000608923"/>
    </source>
</evidence>
<sequence length="125" mass="13124">MSYNYAQLRAALANGPTPGPRSINEVGDSHRIVVRGGSVSGVMAFVETGWPHPEQQSEQSANALLIAAANPETICALLAERDAQAAEIERLREALADLANAAEEAWGSDRPCVRIALAALSGEAT</sequence>
<dbReference type="RefSeq" id="WP_189393928.1">
    <property type="nucleotide sequence ID" value="NZ_BMZN01000006.1"/>
</dbReference>
<keyword evidence="2" id="KW-1185">Reference proteome</keyword>
<evidence type="ECO:0000313" key="1">
    <source>
        <dbReference type="EMBL" id="GHC58630.1"/>
    </source>
</evidence>